<proteinExistence type="predicted"/>
<reference evidence="4" key="2">
    <citation type="submission" date="2019-11" db="EMBL/GenBank/DDBJ databases">
        <title>Improved Assembly of Tolypothrix boutellei genome.</title>
        <authorList>
            <person name="Sarangi A.N."/>
            <person name="Mukherjee M."/>
            <person name="Ghosh S."/>
            <person name="Singh D."/>
            <person name="Das A."/>
            <person name="Kant S."/>
            <person name="Prusty A."/>
            <person name="Tripathy S."/>
        </authorList>
    </citation>
    <scope>NUCLEOTIDE SEQUENCE</scope>
    <source>
        <strain evidence="4">VB521301</strain>
    </source>
</reference>
<dbReference type="CDD" id="cd12797">
    <property type="entry name" value="M23_peptidase"/>
    <property type="match status" value="1"/>
</dbReference>
<dbReference type="Proteomes" id="UP000029738">
    <property type="component" value="Unassembled WGS sequence"/>
</dbReference>
<feature type="region of interest" description="Disordered" evidence="2">
    <location>
        <begin position="167"/>
        <end position="220"/>
    </location>
</feature>
<dbReference type="AlphaFoldDB" id="A0A0C1N8H4"/>
<feature type="compositionally biased region" description="Basic and acidic residues" evidence="2">
    <location>
        <begin position="10"/>
        <end position="19"/>
    </location>
</feature>
<dbReference type="InterPro" id="IPR016047">
    <property type="entry name" value="M23ase_b-sheet_dom"/>
</dbReference>
<evidence type="ECO:0000313" key="4">
    <source>
        <dbReference type="EMBL" id="KAF3886993.1"/>
    </source>
</evidence>
<reference evidence="5" key="1">
    <citation type="journal article" date="2015" name="Genome Announc.">
        <title>Draft Genome Sequence of Tolypothrix boutellei Strain VB521301.</title>
        <authorList>
            <person name="Chandrababunaidu M.M."/>
            <person name="Singh D."/>
            <person name="Sen D."/>
            <person name="Bhan S."/>
            <person name="Das S."/>
            <person name="Gupta A."/>
            <person name="Adhikary S.P."/>
            <person name="Tripathy S."/>
        </authorList>
    </citation>
    <scope>NUCLEOTIDE SEQUENCE</scope>
    <source>
        <strain evidence="5">VB521301</strain>
    </source>
</reference>
<name>A0A0C1N8H4_9CYAN</name>
<dbReference type="InterPro" id="IPR050570">
    <property type="entry name" value="Cell_wall_metabolism_enzyme"/>
</dbReference>
<feature type="compositionally biased region" description="Polar residues" evidence="2">
    <location>
        <begin position="192"/>
        <end position="206"/>
    </location>
</feature>
<protein>
    <submittedName>
        <fullName evidence="4">M23 family metallopeptidase</fullName>
    </submittedName>
    <submittedName>
        <fullName evidence="5">Peptidase M23</fullName>
    </submittedName>
</protein>
<gene>
    <name evidence="5" type="ORF">DA73_0221185</name>
    <name evidence="4" type="ORF">DA73_0400017010</name>
</gene>
<keyword evidence="6" id="KW-1185">Reference proteome</keyword>
<dbReference type="SUPFAM" id="SSF51261">
    <property type="entry name" value="Duplicated hybrid motif"/>
    <property type="match status" value="1"/>
</dbReference>
<dbReference type="EMBL" id="JHEG04000001">
    <property type="protein sequence ID" value="KAF3886993.1"/>
    <property type="molecule type" value="Genomic_DNA"/>
</dbReference>
<dbReference type="OrthoDB" id="9805070at2"/>
<evidence type="ECO:0000256" key="1">
    <source>
        <dbReference type="ARBA" id="ARBA00022729"/>
    </source>
</evidence>
<dbReference type="EMBL" id="JHEG02000048">
    <property type="protein sequence ID" value="KIE10952.1"/>
    <property type="molecule type" value="Genomic_DNA"/>
</dbReference>
<sequence>MTQRNNSALDRWDKSEQRPLSKKRFASTLPAQSISLLGSLSLLSSGGLVFAQTESAVDNLVPTIETPQAAPNPVRRSRSGENSSAPAPEASREQPEFSQRRARLRQRLSRSKSSNPAVVIRQSKPQNVSEPVVSVRRSRPEVEISVPSETARQLRTRLKTPRIAPAITREEKPQVETSRSRVSVAGDAKSQPEVSRQSYSSAARVQSTDKDYNNTYIDPTDYSAGATERYEAPDSVVITERSADKASVANALHGRTGTPSWLSRSQRATLATVPSLERSTTRANRSFVRNAPRVTSGVVSNHFLRNSSRMASASVPQSTVRRNRFIPNDFTPSTTVSSTPVTPNGGTLLPPVTAENVSPRESTVVYDIPLATTLPQIAYSGVYAAGRVPYNGSGLMFPLSIPAPITSLFGWRTHPITGDRRFHAGTDLGAAMGTPVVAAQSGLVEIADYMGGYGLTVVLNHDNAQQTLYGHMSQILVRPGQQVEQGTVIGRVGSTGNSTGPHLHFEVRQLTPQGWVATNPGAQLEYALGLLVQSLQTAQATQQPGS</sequence>
<feature type="region of interest" description="Disordered" evidence="2">
    <location>
        <begin position="1"/>
        <end position="21"/>
    </location>
</feature>
<feature type="compositionally biased region" description="Basic and acidic residues" evidence="2">
    <location>
        <begin position="90"/>
        <end position="99"/>
    </location>
</feature>
<evidence type="ECO:0000256" key="2">
    <source>
        <dbReference type="SAM" id="MobiDB-lite"/>
    </source>
</evidence>
<evidence type="ECO:0000259" key="3">
    <source>
        <dbReference type="Pfam" id="PF01551"/>
    </source>
</evidence>
<dbReference type="STRING" id="1479485.DA73_0221185"/>
<feature type="domain" description="M23ase beta-sheet core" evidence="3">
    <location>
        <begin position="421"/>
        <end position="509"/>
    </location>
</feature>
<accession>A0A0C1N8H4</accession>
<dbReference type="RefSeq" id="WP_038083901.1">
    <property type="nucleotide sequence ID" value="NZ_JHEG04000001.1"/>
</dbReference>
<feature type="compositionally biased region" description="Basic residues" evidence="2">
    <location>
        <begin position="100"/>
        <end position="110"/>
    </location>
</feature>
<keyword evidence="1" id="KW-0732">Signal</keyword>
<evidence type="ECO:0000313" key="6">
    <source>
        <dbReference type="Proteomes" id="UP000029738"/>
    </source>
</evidence>
<dbReference type="Pfam" id="PF01551">
    <property type="entry name" value="Peptidase_M23"/>
    <property type="match status" value="1"/>
</dbReference>
<evidence type="ECO:0000313" key="5">
    <source>
        <dbReference type="EMBL" id="KIE10952.1"/>
    </source>
</evidence>
<dbReference type="Gene3D" id="2.70.70.10">
    <property type="entry name" value="Glucose Permease (Domain IIA)"/>
    <property type="match status" value="1"/>
</dbReference>
<dbReference type="PANTHER" id="PTHR21666:SF289">
    <property type="entry name" value="L-ALA--D-GLU ENDOPEPTIDASE"/>
    <property type="match status" value="1"/>
</dbReference>
<dbReference type="InterPro" id="IPR011055">
    <property type="entry name" value="Dup_hybrid_motif"/>
</dbReference>
<dbReference type="GO" id="GO:0004222">
    <property type="term" value="F:metalloendopeptidase activity"/>
    <property type="evidence" value="ECO:0007669"/>
    <property type="project" value="TreeGrafter"/>
</dbReference>
<comment type="caution">
    <text evidence="5">The sequence shown here is derived from an EMBL/GenBank/DDBJ whole genome shotgun (WGS) entry which is preliminary data.</text>
</comment>
<feature type="region of interest" description="Disordered" evidence="2">
    <location>
        <begin position="61"/>
        <end position="153"/>
    </location>
</feature>
<organism evidence="5">
    <name type="scientific">Tolypothrix bouteillei VB521301</name>
    <dbReference type="NCBI Taxonomy" id="1479485"/>
    <lineage>
        <taxon>Bacteria</taxon>
        <taxon>Bacillati</taxon>
        <taxon>Cyanobacteriota</taxon>
        <taxon>Cyanophyceae</taxon>
        <taxon>Nostocales</taxon>
        <taxon>Tolypothrichaceae</taxon>
        <taxon>Tolypothrix</taxon>
    </lineage>
</organism>
<dbReference type="PANTHER" id="PTHR21666">
    <property type="entry name" value="PEPTIDASE-RELATED"/>
    <property type="match status" value="1"/>
</dbReference>